<dbReference type="PROSITE" id="PS52015">
    <property type="entry name" value="TONB_CTD"/>
    <property type="match status" value="1"/>
</dbReference>
<dbReference type="GO" id="GO:0015031">
    <property type="term" value="P:protein transport"/>
    <property type="evidence" value="ECO:0007669"/>
    <property type="project" value="UniProtKB-UniRule"/>
</dbReference>
<evidence type="ECO:0000256" key="4">
    <source>
        <dbReference type="ARBA" id="ARBA00022475"/>
    </source>
</evidence>
<dbReference type="AlphaFoldDB" id="Q1YYK2"/>
<dbReference type="GO" id="GO:0031992">
    <property type="term" value="F:energy transducer activity"/>
    <property type="evidence" value="ECO:0007669"/>
    <property type="project" value="InterPro"/>
</dbReference>
<evidence type="ECO:0000256" key="8">
    <source>
        <dbReference type="ARBA" id="ARBA00022989"/>
    </source>
</evidence>
<dbReference type="EMBL" id="AAPH01000036">
    <property type="protein sequence ID" value="EAS41320.1"/>
    <property type="molecule type" value="Genomic_DNA"/>
</dbReference>
<evidence type="ECO:0000256" key="11">
    <source>
        <dbReference type="SAM" id="MobiDB-lite"/>
    </source>
</evidence>
<dbReference type="GO" id="GO:0015891">
    <property type="term" value="P:siderophore transport"/>
    <property type="evidence" value="ECO:0007669"/>
    <property type="project" value="InterPro"/>
</dbReference>
<evidence type="ECO:0000256" key="9">
    <source>
        <dbReference type="ARBA" id="ARBA00023136"/>
    </source>
</evidence>
<proteinExistence type="inferred from homology"/>
<dbReference type="InterPro" id="IPR003538">
    <property type="entry name" value="TonB"/>
</dbReference>
<comment type="subcellular location">
    <subcellularLocation>
        <location evidence="1 10">Cell inner membrane</location>
        <topology evidence="1 10">Single-pass membrane protein</topology>
        <orientation evidence="1 10">Periplasmic side</orientation>
    </subcellularLocation>
</comment>
<protein>
    <recommendedName>
        <fullName evidence="10">Protein TonB</fullName>
    </recommendedName>
</protein>
<evidence type="ECO:0000256" key="7">
    <source>
        <dbReference type="ARBA" id="ARBA00022927"/>
    </source>
</evidence>
<accession>Q1YYK2</accession>
<keyword evidence="10" id="KW-0735">Signal-anchor</keyword>
<keyword evidence="9 10" id="KW-0472">Membrane</keyword>
<evidence type="ECO:0000313" key="14">
    <source>
        <dbReference type="Proteomes" id="UP000003789"/>
    </source>
</evidence>
<dbReference type="SUPFAM" id="SSF74653">
    <property type="entry name" value="TolA/TonB C-terminal domain"/>
    <property type="match status" value="1"/>
</dbReference>
<keyword evidence="6 10" id="KW-0812">Transmembrane</keyword>
<comment type="similarity">
    <text evidence="2 10">Belongs to the TonB family.</text>
</comment>
<evidence type="ECO:0000313" key="13">
    <source>
        <dbReference type="EMBL" id="EAS41320.1"/>
    </source>
</evidence>
<dbReference type="Proteomes" id="UP000003789">
    <property type="component" value="Unassembled WGS sequence"/>
</dbReference>
<keyword evidence="5 10" id="KW-0997">Cell inner membrane</keyword>
<dbReference type="InterPro" id="IPR006260">
    <property type="entry name" value="TonB/TolA_C"/>
</dbReference>
<evidence type="ECO:0000256" key="6">
    <source>
        <dbReference type="ARBA" id="ARBA00022692"/>
    </source>
</evidence>
<comment type="caution">
    <text evidence="13">The sequence shown here is derived from an EMBL/GenBank/DDBJ whole genome shotgun (WGS) entry which is preliminary data.</text>
</comment>
<comment type="function">
    <text evidence="10">Interacts with outer membrane receptor proteins that carry out high-affinity binding and energy dependent uptake into the periplasmic space of specific substrates. It could act to transduce energy from the cytoplasmic membrane to specific energy-requiring processes in the outer membrane, resulting in the release into the periplasm of ligands bound by these outer membrane proteins.</text>
</comment>
<feature type="domain" description="TonB C-terminal" evidence="12">
    <location>
        <begin position="135"/>
        <end position="227"/>
    </location>
</feature>
<dbReference type="GO" id="GO:0030288">
    <property type="term" value="C:outer membrane-bounded periplasmic space"/>
    <property type="evidence" value="ECO:0007669"/>
    <property type="project" value="InterPro"/>
</dbReference>
<dbReference type="Gene3D" id="3.30.1150.10">
    <property type="match status" value="1"/>
</dbReference>
<dbReference type="PANTHER" id="PTHR33446:SF14">
    <property type="entry name" value="PROTEIN TONB"/>
    <property type="match status" value="1"/>
</dbReference>
<keyword evidence="4 10" id="KW-1003">Cell membrane</keyword>
<dbReference type="PANTHER" id="PTHR33446">
    <property type="entry name" value="PROTEIN TONB-RELATED"/>
    <property type="match status" value="1"/>
</dbReference>
<evidence type="ECO:0000256" key="10">
    <source>
        <dbReference type="RuleBase" id="RU362123"/>
    </source>
</evidence>
<dbReference type="GO" id="GO:0005886">
    <property type="term" value="C:plasma membrane"/>
    <property type="evidence" value="ECO:0007669"/>
    <property type="project" value="UniProtKB-SubCell"/>
</dbReference>
<dbReference type="InterPro" id="IPR051045">
    <property type="entry name" value="TonB-dependent_transducer"/>
</dbReference>
<dbReference type="HOGENOM" id="CLU_108529_1_0_6"/>
<sequence>MAVVSAPTKASFSAFQTGFFQTSIFRLVLALPISMFVALGLFTFMAWMVDNGHQRSPEQSQSLAFDMVMVEQEQDAQRRHRTMPEKPETPEPPPEAVPKSAQSAASTPTPSMPNLGLDTAVTGLSINLPTFSDFGANQQAMPLYRVEPRYPARAMKQKAEGYVVLSFTIDPQGRPISIDVLDAKPRRLFEKEAVRALRKWKYQPKVVDGKSIAQVGQTVRLEFKISQ</sequence>
<evidence type="ECO:0000256" key="3">
    <source>
        <dbReference type="ARBA" id="ARBA00022448"/>
    </source>
</evidence>
<gene>
    <name evidence="13" type="ORF">P3TCK_07349</name>
</gene>
<dbReference type="NCBIfam" id="TIGR01352">
    <property type="entry name" value="tonB_Cterm"/>
    <property type="match status" value="1"/>
</dbReference>
<feature type="region of interest" description="Disordered" evidence="11">
    <location>
        <begin position="73"/>
        <end position="116"/>
    </location>
</feature>
<keyword evidence="8 10" id="KW-1133">Transmembrane helix</keyword>
<dbReference type="Pfam" id="PF03544">
    <property type="entry name" value="TonB_C"/>
    <property type="match status" value="1"/>
</dbReference>
<organism evidence="13 14">
    <name type="scientific">Photobacterium profundum 3TCK</name>
    <dbReference type="NCBI Taxonomy" id="314280"/>
    <lineage>
        <taxon>Bacteria</taxon>
        <taxon>Pseudomonadati</taxon>
        <taxon>Pseudomonadota</taxon>
        <taxon>Gammaproteobacteria</taxon>
        <taxon>Vibrionales</taxon>
        <taxon>Vibrionaceae</taxon>
        <taxon>Photobacterium</taxon>
    </lineage>
</organism>
<evidence type="ECO:0000256" key="5">
    <source>
        <dbReference type="ARBA" id="ARBA00022519"/>
    </source>
</evidence>
<dbReference type="FunFam" id="3.30.1150.10:FF:000006">
    <property type="entry name" value="Protein TonB"/>
    <property type="match status" value="1"/>
</dbReference>
<feature type="compositionally biased region" description="Low complexity" evidence="11">
    <location>
        <begin position="97"/>
        <end position="113"/>
    </location>
</feature>
<dbReference type="PRINTS" id="PR01374">
    <property type="entry name" value="TONBPROTEIN"/>
</dbReference>
<evidence type="ECO:0000256" key="1">
    <source>
        <dbReference type="ARBA" id="ARBA00004383"/>
    </source>
</evidence>
<feature type="transmembrane region" description="Helical" evidence="10">
    <location>
        <begin position="24"/>
        <end position="49"/>
    </location>
</feature>
<name>Q1YYK2_9GAMM</name>
<evidence type="ECO:0000256" key="2">
    <source>
        <dbReference type="ARBA" id="ARBA00006555"/>
    </source>
</evidence>
<dbReference type="InterPro" id="IPR037682">
    <property type="entry name" value="TonB_C"/>
</dbReference>
<evidence type="ECO:0000259" key="12">
    <source>
        <dbReference type="PROSITE" id="PS52015"/>
    </source>
</evidence>
<keyword evidence="3 10" id="KW-0813">Transport</keyword>
<keyword evidence="7 10" id="KW-0653">Protein transport</keyword>
<dbReference type="OrthoDB" id="1628901at2"/>
<reference evidence="13 14" key="1">
    <citation type="submission" date="2006-03" db="EMBL/GenBank/DDBJ databases">
        <authorList>
            <person name="Bartlett D.H."/>
            <person name="Valle G."/>
            <person name="Lauro F.M."/>
            <person name="Vezzi A."/>
            <person name="Simonato F."/>
            <person name="Eloe E."/>
            <person name="Vitulo N."/>
            <person name="Stratton T.K."/>
            <person name="D'angelo M."/>
            <person name="Ferriera S."/>
            <person name="Johnson J."/>
            <person name="Kravitz S."/>
            <person name="Beeson K."/>
            <person name="Sutton G."/>
            <person name="Rogers Y."/>
            <person name="Friedman R."/>
            <person name="Frazier M."/>
            <person name="Venter J.C."/>
        </authorList>
    </citation>
    <scope>NUCLEOTIDE SEQUENCE [LARGE SCALE GENOMIC DNA]</scope>
    <source>
        <strain evidence="13 14">3TCK</strain>
    </source>
</reference>
<dbReference type="GO" id="GO:0055085">
    <property type="term" value="P:transmembrane transport"/>
    <property type="evidence" value="ECO:0007669"/>
    <property type="project" value="InterPro"/>
</dbReference>